<dbReference type="OrthoDB" id="2751465at2759"/>
<dbReference type="AlphaFoldDB" id="A0A8H7DMK0"/>
<accession>A0A8H7DMK0</accession>
<organism evidence="2 3">
    <name type="scientific">Mycena sanguinolenta</name>
    <dbReference type="NCBI Taxonomy" id="230812"/>
    <lineage>
        <taxon>Eukaryota</taxon>
        <taxon>Fungi</taxon>
        <taxon>Dikarya</taxon>
        <taxon>Basidiomycota</taxon>
        <taxon>Agaricomycotina</taxon>
        <taxon>Agaricomycetes</taxon>
        <taxon>Agaricomycetidae</taxon>
        <taxon>Agaricales</taxon>
        <taxon>Marasmiineae</taxon>
        <taxon>Mycenaceae</taxon>
        <taxon>Mycena</taxon>
    </lineage>
</organism>
<name>A0A8H7DMK0_9AGAR</name>
<feature type="transmembrane region" description="Helical" evidence="1">
    <location>
        <begin position="207"/>
        <end position="228"/>
    </location>
</feature>
<protein>
    <submittedName>
        <fullName evidence="2">Ras-domain-containing protein</fullName>
    </submittedName>
</protein>
<reference evidence="2" key="1">
    <citation type="submission" date="2020-05" db="EMBL/GenBank/DDBJ databases">
        <title>Mycena genomes resolve the evolution of fungal bioluminescence.</title>
        <authorList>
            <person name="Tsai I.J."/>
        </authorList>
    </citation>
    <scope>NUCLEOTIDE SEQUENCE</scope>
    <source>
        <strain evidence="2">160909Yilan</strain>
    </source>
</reference>
<dbReference type="EMBL" id="JACAZH010000001">
    <property type="protein sequence ID" value="KAF7376691.1"/>
    <property type="molecule type" value="Genomic_DNA"/>
</dbReference>
<dbReference type="Proteomes" id="UP000623467">
    <property type="component" value="Unassembled WGS sequence"/>
</dbReference>
<evidence type="ECO:0000256" key="1">
    <source>
        <dbReference type="SAM" id="Phobius"/>
    </source>
</evidence>
<comment type="caution">
    <text evidence="2">The sequence shown here is derived from an EMBL/GenBank/DDBJ whole genome shotgun (WGS) entry which is preliminary data.</text>
</comment>
<feature type="transmembrane region" description="Helical" evidence="1">
    <location>
        <begin position="122"/>
        <end position="146"/>
    </location>
</feature>
<feature type="transmembrane region" description="Helical" evidence="1">
    <location>
        <begin position="20"/>
        <end position="37"/>
    </location>
</feature>
<sequence length="328" mass="36827">MPLTPGTKESYLGAFLENIIYGFYLSAFIECCILFRVKERRKDAKQKYMIFTAVLMFVLITVRCIIDTYRCVIAFDATDEFIGIGNPDSTLDLVTNACWFFLTPFADAFIIFRTYYVWDRNWLVVIIPVLLCLANLGSSIWLMTALAHLELSPAVWGNIVFKSLNLFLAVTLCTNIICTALISFRILRIYHQVSGLEPTSGTYSMRAVSAIVESAAIYTLVLVGALVSNKINSYVNFVFFNCTPPTIGLVFSYIIIRVSRGTSYGDSQTVISRPSIRFREAHSTRTQAYELDRNPGSPLGPGPLQLHLEGESETQIAIVKHSLDRDMV</sequence>
<feature type="transmembrane region" description="Helical" evidence="1">
    <location>
        <begin position="89"/>
        <end position="110"/>
    </location>
</feature>
<keyword evidence="1" id="KW-0812">Transmembrane</keyword>
<keyword evidence="3" id="KW-1185">Reference proteome</keyword>
<evidence type="ECO:0000313" key="2">
    <source>
        <dbReference type="EMBL" id="KAF7376691.1"/>
    </source>
</evidence>
<feature type="transmembrane region" description="Helical" evidence="1">
    <location>
        <begin position="166"/>
        <end position="187"/>
    </location>
</feature>
<keyword evidence="1" id="KW-0472">Membrane</keyword>
<gene>
    <name evidence="2" type="ORF">MSAN_00086100</name>
</gene>
<feature type="transmembrane region" description="Helical" evidence="1">
    <location>
        <begin position="234"/>
        <end position="256"/>
    </location>
</feature>
<keyword evidence="1" id="KW-1133">Transmembrane helix</keyword>
<feature type="transmembrane region" description="Helical" evidence="1">
    <location>
        <begin position="49"/>
        <end position="69"/>
    </location>
</feature>
<proteinExistence type="predicted"/>
<evidence type="ECO:0000313" key="3">
    <source>
        <dbReference type="Proteomes" id="UP000623467"/>
    </source>
</evidence>